<dbReference type="EMBL" id="QFFJ01000001">
    <property type="protein sequence ID" value="RBL91789.1"/>
    <property type="molecule type" value="Genomic_DNA"/>
</dbReference>
<sequence>MFICFFILKSATTWGQAPSWKWGPKNPDGSYDIYFTGSGGYKIRNMGFGTSSPIAPITFPSILGNKISLWNYGKTHFGLGIGPALFQIFTDRIGSDFAFGYGSSDNFTETVRIRGNGNIGIGMKDPGFPLNFASTAGDKISFWGNSGVSYGIGVQSLLLQIHTDIHTSDIAFGYGSSKHFNENLRIKGNGNVGIGTSSPTERLTIAGGSTPGLLFTSGPGFTYGIIKFGTIDHYIKSGVVGGMELYDNSSIRLMASKTLSFSTDNFRDTSQSKELMTILNNGNIGIGTTKPGAPLSFASYVGAKILLYGDSALNFGLGIQNYLLQIYTSGKNSDIAFGYGSSAAFTETMRIKGNGNVGIGTKDPGDYKLAVEGKIGAREVEVKSGPWPDFVFDKKYTLRTLQEVEDFISTNKHLPEIPSEETVKKEGINLGNMNALLLQKIEELTLYVIDQDKRIKAVEKENAILREKVNQH</sequence>
<accession>A0A365XZI6</accession>
<gene>
    <name evidence="1" type="ORF">DF182_04060</name>
</gene>
<proteinExistence type="predicted"/>
<evidence type="ECO:0008006" key="3">
    <source>
        <dbReference type="Google" id="ProtNLM"/>
    </source>
</evidence>
<dbReference type="Proteomes" id="UP000253410">
    <property type="component" value="Unassembled WGS sequence"/>
</dbReference>
<comment type="caution">
    <text evidence="1">The sequence shown here is derived from an EMBL/GenBank/DDBJ whole genome shotgun (WGS) entry which is preliminary data.</text>
</comment>
<evidence type="ECO:0000313" key="2">
    <source>
        <dbReference type="Proteomes" id="UP000253410"/>
    </source>
</evidence>
<organism evidence="1 2">
    <name type="scientific">Chitinophaga flava</name>
    <dbReference type="NCBI Taxonomy" id="2259036"/>
    <lineage>
        <taxon>Bacteria</taxon>
        <taxon>Pseudomonadati</taxon>
        <taxon>Bacteroidota</taxon>
        <taxon>Chitinophagia</taxon>
        <taxon>Chitinophagales</taxon>
        <taxon>Chitinophagaceae</taxon>
        <taxon>Chitinophaga</taxon>
    </lineage>
</organism>
<evidence type="ECO:0000313" key="1">
    <source>
        <dbReference type="EMBL" id="RBL91789.1"/>
    </source>
</evidence>
<reference evidence="1 2" key="1">
    <citation type="submission" date="2018-05" db="EMBL/GenBank/DDBJ databases">
        <title>Chitinophaga sp. K3CV102501T nov., isolated from isolated from a monsoon evergreen broad-leaved forest soil.</title>
        <authorList>
            <person name="Lv Y."/>
        </authorList>
    </citation>
    <scope>NUCLEOTIDE SEQUENCE [LARGE SCALE GENOMIC DNA]</scope>
    <source>
        <strain evidence="1 2">GDMCC 1.1325</strain>
    </source>
</reference>
<name>A0A365XZI6_9BACT</name>
<keyword evidence="2" id="KW-1185">Reference proteome</keyword>
<protein>
    <recommendedName>
        <fullName evidence="3">Peptidase S74 domain-containing protein</fullName>
    </recommendedName>
</protein>
<dbReference type="AlphaFoldDB" id="A0A365XZI6"/>